<keyword evidence="3" id="KW-1185">Reference proteome</keyword>
<sequence length="183" mass="20414">MTCNIIHYLTLSRSCPNSLLCPFKPQTRAYLVSSKPAIHGSPYLTIFNSTQNKPWLPPNHHVLPSQITNPTHSKYPRSTISSNRSLCSCFTNNHTFPIHGYSTSTLHLIIDLTFFAHKFTNLTIIIVTLHLSPPPIPTRVSSAVSPSKDQVLMPLTSNKLTTTSIEHNLTQTERSPSNQGRIT</sequence>
<organism evidence="2 3">
    <name type="scientific">Rubus argutus</name>
    <name type="common">Southern blackberry</name>
    <dbReference type="NCBI Taxonomy" id="59490"/>
    <lineage>
        <taxon>Eukaryota</taxon>
        <taxon>Viridiplantae</taxon>
        <taxon>Streptophyta</taxon>
        <taxon>Embryophyta</taxon>
        <taxon>Tracheophyta</taxon>
        <taxon>Spermatophyta</taxon>
        <taxon>Magnoliopsida</taxon>
        <taxon>eudicotyledons</taxon>
        <taxon>Gunneridae</taxon>
        <taxon>Pentapetalae</taxon>
        <taxon>rosids</taxon>
        <taxon>fabids</taxon>
        <taxon>Rosales</taxon>
        <taxon>Rosaceae</taxon>
        <taxon>Rosoideae</taxon>
        <taxon>Rosoideae incertae sedis</taxon>
        <taxon>Rubus</taxon>
    </lineage>
</organism>
<evidence type="ECO:0000256" key="1">
    <source>
        <dbReference type="SAM" id="MobiDB-lite"/>
    </source>
</evidence>
<reference evidence="2 3" key="1">
    <citation type="journal article" date="2023" name="G3 (Bethesda)">
        <title>A chromosome-length genome assembly and annotation of blackberry (Rubus argutus, cv. 'Hillquist').</title>
        <authorList>
            <person name="Bruna T."/>
            <person name="Aryal R."/>
            <person name="Dudchenko O."/>
            <person name="Sargent D.J."/>
            <person name="Mead D."/>
            <person name="Buti M."/>
            <person name="Cavallini A."/>
            <person name="Hytonen T."/>
            <person name="Andres J."/>
            <person name="Pham M."/>
            <person name="Weisz D."/>
            <person name="Mascagni F."/>
            <person name="Usai G."/>
            <person name="Natali L."/>
            <person name="Bassil N."/>
            <person name="Fernandez G.E."/>
            <person name="Lomsadze A."/>
            <person name="Armour M."/>
            <person name="Olukolu B."/>
            <person name="Poorten T."/>
            <person name="Britton C."/>
            <person name="Davik J."/>
            <person name="Ashrafi H."/>
            <person name="Aiden E.L."/>
            <person name="Borodovsky M."/>
            <person name="Worthington M."/>
        </authorList>
    </citation>
    <scope>NUCLEOTIDE SEQUENCE [LARGE SCALE GENOMIC DNA]</scope>
    <source>
        <strain evidence="2">PI 553951</strain>
    </source>
</reference>
<dbReference type="AlphaFoldDB" id="A0AAW1X8K2"/>
<dbReference type="EMBL" id="JBEDUW010000004">
    <property type="protein sequence ID" value="KAK9932057.1"/>
    <property type="molecule type" value="Genomic_DNA"/>
</dbReference>
<protein>
    <submittedName>
        <fullName evidence="2">Uncharacterized protein</fullName>
    </submittedName>
</protein>
<accession>A0AAW1X8K2</accession>
<feature type="region of interest" description="Disordered" evidence="1">
    <location>
        <begin position="162"/>
        <end position="183"/>
    </location>
</feature>
<dbReference type="Proteomes" id="UP001457282">
    <property type="component" value="Unassembled WGS sequence"/>
</dbReference>
<gene>
    <name evidence="2" type="ORF">M0R45_019308</name>
</gene>
<evidence type="ECO:0000313" key="2">
    <source>
        <dbReference type="EMBL" id="KAK9932057.1"/>
    </source>
</evidence>
<evidence type="ECO:0000313" key="3">
    <source>
        <dbReference type="Proteomes" id="UP001457282"/>
    </source>
</evidence>
<comment type="caution">
    <text evidence="2">The sequence shown here is derived from an EMBL/GenBank/DDBJ whole genome shotgun (WGS) entry which is preliminary data.</text>
</comment>
<proteinExistence type="predicted"/>
<name>A0AAW1X8K2_RUBAR</name>